<feature type="compositionally biased region" description="Low complexity" evidence="2">
    <location>
        <begin position="349"/>
        <end position="363"/>
    </location>
</feature>
<keyword evidence="1" id="KW-0175">Coiled coil</keyword>
<sequence length="513" mass="53892">MIGHRPSALKHLTTETVAATLLGLALLGPAGAETSSPKGFGPAAQGGPATAAADRNDLRGLLPLLLTSPNRKQLAAHLEAAMRRGDMKAAETILNTAIEVGTLAIALSDYLNDPGLLGTLQDLGIQSALPPTPAPASSSAAQACPVLPETTSHNLAALQEALEREQSLGSMVSQTLATLMQDHNMLAARFETETQAKALLVSEMRQALQREQDRAAVAERELQKLYGEYRALQEAKGQSTASAARGADMEALLQQERERGADAMRQLTGLQRELQDLRNARDTQAAQASELERALARAQMRGDALAQELAQTGEELRAAQALRQAGPTPVMLRLAAAGNEPSFPPPDAAPSGPAAAAGPVEARSASEERRPAPRETPPALPRQETGSVVVAFLPSGIDPLPLAPERPKTEIQAAAPRPEPAAEPPKADDRLVARAEELLSKGDVSGARLLLERALASGHARAAFLLAETFDPNALSRLGALGLRGDTGKAREFYARAQALGLAQAGERLDALK</sequence>
<evidence type="ECO:0000256" key="1">
    <source>
        <dbReference type="SAM" id="Coils"/>
    </source>
</evidence>
<evidence type="ECO:0000313" key="3">
    <source>
        <dbReference type="EMBL" id="NBJ23572.1"/>
    </source>
</evidence>
<comment type="caution">
    <text evidence="3">The sequence shown here is derived from an EMBL/GenBank/DDBJ whole genome shotgun (WGS) entry which is preliminary data.</text>
</comment>
<evidence type="ECO:0008006" key="5">
    <source>
        <dbReference type="Google" id="ProtNLM"/>
    </source>
</evidence>
<evidence type="ECO:0000256" key="2">
    <source>
        <dbReference type="SAM" id="MobiDB-lite"/>
    </source>
</evidence>
<dbReference type="EMBL" id="JAAAXJ010000002">
    <property type="protein sequence ID" value="NBJ23572.1"/>
    <property type="molecule type" value="Genomic_DNA"/>
</dbReference>
<dbReference type="Proteomes" id="UP000818323">
    <property type="component" value="Unassembled WGS sequence"/>
</dbReference>
<feature type="region of interest" description="Disordered" evidence="2">
    <location>
        <begin position="337"/>
        <end position="385"/>
    </location>
</feature>
<keyword evidence="4" id="KW-1185">Reference proteome</keyword>
<evidence type="ECO:0000313" key="4">
    <source>
        <dbReference type="Proteomes" id="UP000818323"/>
    </source>
</evidence>
<accession>A0ABW9YTA6</accession>
<organism evidence="3 4">
    <name type="scientific">Microvirga arsenatis</name>
    <dbReference type="NCBI Taxonomy" id="2692265"/>
    <lineage>
        <taxon>Bacteria</taxon>
        <taxon>Pseudomonadati</taxon>
        <taxon>Pseudomonadota</taxon>
        <taxon>Alphaproteobacteria</taxon>
        <taxon>Hyphomicrobiales</taxon>
        <taxon>Methylobacteriaceae</taxon>
        <taxon>Microvirga</taxon>
    </lineage>
</organism>
<gene>
    <name evidence="3" type="ORF">GR303_04300</name>
</gene>
<feature type="compositionally biased region" description="Basic and acidic residues" evidence="2">
    <location>
        <begin position="364"/>
        <end position="373"/>
    </location>
</feature>
<protein>
    <recommendedName>
        <fullName evidence="5">Sel1 repeat family protein</fullName>
    </recommendedName>
</protein>
<feature type="coiled-coil region" evidence="1">
    <location>
        <begin position="201"/>
        <end position="308"/>
    </location>
</feature>
<dbReference type="RefSeq" id="WP_161721235.1">
    <property type="nucleotide sequence ID" value="NZ_JAAAXI010000001.1"/>
</dbReference>
<name>A0ABW9YTA6_9HYPH</name>
<reference evidence="3 4" key="1">
    <citation type="submission" date="2020-01" db="EMBL/GenBank/DDBJ databases">
        <title>Microvirga sp. nov., an arsenate reduction bacterium isolated from Tibet hotspring sediments.</title>
        <authorList>
            <person name="Yuan C.-G."/>
        </authorList>
    </citation>
    <scope>NUCLEOTIDE SEQUENCE [LARGE SCALE GENOMIC DNA]</scope>
    <source>
        <strain evidence="3 4">SYSU G3D203</strain>
    </source>
</reference>
<proteinExistence type="predicted"/>